<dbReference type="SUPFAM" id="SSF51306">
    <property type="entry name" value="LexA/Signal peptidase"/>
    <property type="match status" value="1"/>
</dbReference>
<dbReference type="Pfam" id="PF01381">
    <property type="entry name" value="HTH_3"/>
    <property type="match status" value="1"/>
</dbReference>
<dbReference type="InterPro" id="IPR039418">
    <property type="entry name" value="LexA-like"/>
</dbReference>
<dbReference type="CDD" id="cd06529">
    <property type="entry name" value="S24_LexA-like"/>
    <property type="match status" value="1"/>
</dbReference>
<dbReference type="RefSeq" id="WP_097017633.1">
    <property type="nucleotide sequence ID" value="NZ_OBDZ01000010.1"/>
</dbReference>
<protein>
    <submittedName>
        <fullName evidence="3">Peptidase S24-like</fullName>
    </submittedName>
</protein>
<dbReference type="CDD" id="cd00093">
    <property type="entry name" value="HTH_XRE"/>
    <property type="match status" value="1"/>
</dbReference>
<evidence type="ECO:0000313" key="4">
    <source>
        <dbReference type="Proteomes" id="UP000219573"/>
    </source>
</evidence>
<sequence>MFKKIEFKELIEIALGDRSITQYANESDVNRTYISKIINEKLDSPPSPEILKKLAEHSQGRVTYKELMLIAGYLEGIESMEKLKDMIEIPIVESLSNLDKIKGYKLISKDKVKYDGHFFFKMKDDSMLNSGIKAGSLVLIRRQPEIDNEDIAAIIVDSNELLRKVYIVNDKLLLQPDNPNFKNELVSNEDVKIIGKSISVITDL</sequence>
<feature type="domain" description="HTH cro/C1-type" evidence="2">
    <location>
        <begin position="17"/>
        <end position="56"/>
    </location>
</feature>
<dbReference type="PANTHER" id="PTHR33516:SF2">
    <property type="entry name" value="LEXA REPRESSOR-RELATED"/>
    <property type="match status" value="1"/>
</dbReference>
<proteinExistence type="predicted"/>
<keyword evidence="4" id="KW-1185">Reference proteome</keyword>
<dbReference type="Gene3D" id="2.10.109.10">
    <property type="entry name" value="Umud Fragment, subunit A"/>
    <property type="match status" value="1"/>
</dbReference>
<dbReference type="InterPro" id="IPR036286">
    <property type="entry name" value="LexA/Signal_pep-like_sf"/>
</dbReference>
<evidence type="ECO:0000313" key="3">
    <source>
        <dbReference type="EMBL" id="SNY26835.1"/>
    </source>
</evidence>
<dbReference type="AlphaFoldDB" id="A0A285GTN2"/>
<evidence type="ECO:0000259" key="1">
    <source>
        <dbReference type="Pfam" id="PF00717"/>
    </source>
</evidence>
<dbReference type="PANTHER" id="PTHR33516">
    <property type="entry name" value="LEXA REPRESSOR"/>
    <property type="match status" value="1"/>
</dbReference>
<organism evidence="3 4">
    <name type="scientific">Orenia metallireducens</name>
    <dbReference type="NCBI Taxonomy" id="1413210"/>
    <lineage>
        <taxon>Bacteria</taxon>
        <taxon>Bacillati</taxon>
        <taxon>Bacillota</taxon>
        <taxon>Clostridia</taxon>
        <taxon>Halanaerobiales</taxon>
        <taxon>Halobacteroidaceae</taxon>
        <taxon>Orenia</taxon>
    </lineage>
</organism>
<accession>A0A285GTN2</accession>
<dbReference type="Pfam" id="PF00717">
    <property type="entry name" value="Peptidase_S24"/>
    <property type="match status" value="1"/>
</dbReference>
<feature type="domain" description="Peptidase S24/S26A/S26B/S26C" evidence="1">
    <location>
        <begin position="99"/>
        <end position="197"/>
    </location>
</feature>
<dbReference type="Proteomes" id="UP000219573">
    <property type="component" value="Unassembled WGS sequence"/>
</dbReference>
<evidence type="ECO:0000259" key="2">
    <source>
        <dbReference type="Pfam" id="PF01381"/>
    </source>
</evidence>
<name>A0A285GTN2_9FIRM</name>
<dbReference type="InterPro" id="IPR015927">
    <property type="entry name" value="Peptidase_S24_S26A/B/C"/>
</dbReference>
<dbReference type="InterPro" id="IPR050077">
    <property type="entry name" value="LexA_repressor"/>
</dbReference>
<dbReference type="EMBL" id="OBDZ01000010">
    <property type="protein sequence ID" value="SNY26835.1"/>
    <property type="molecule type" value="Genomic_DNA"/>
</dbReference>
<reference evidence="4" key="1">
    <citation type="submission" date="2017-09" db="EMBL/GenBank/DDBJ databases">
        <authorList>
            <person name="Varghese N."/>
            <person name="Submissions S."/>
        </authorList>
    </citation>
    <scope>NUCLEOTIDE SEQUENCE [LARGE SCALE GENOMIC DNA]</scope>
    <source>
        <strain evidence="4">MSL47</strain>
    </source>
</reference>
<dbReference type="InterPro" id="IPR001387">
    <property type="entry name" value="Cro/C1-type_HTH"/>
</dbReference>
<gene>
    <name evidence="3" type="ORF">SAMN06265827_11060</name>
</gene>